<dbReference type="NCBIfam" id="NF033915">
    <property type="entry name" value="antiphage_ZorA_2"/>
    <property type="match status" value="1"/>
</dbReference>
<evidence type="ECO:0000256" key="1">
    <source>
        <dbReference type="SAM" id="Phobius"/>
    </source>
</evidence>
<gene>
    <name evidence="2" type="ORF">PCIT_a4017</name>
</gene>
<dbReference type="AlphaFoldDB" id="A0AAD4FS17"/>
<name>A0AAD4FS17_9GAMM</name>
<dbReference type="EMBL" id="AHBZ03000016">
    <property type="protein sequence ID" value="KAF7771441.1"/>
    <property type="molecule type" value="Genomic_DNA"/>
</dbReference>
<evidence type="ECO:0000313" key="2">
    <source>
        <dbReference type="EMBL" id="KAF7771441.1"/>
    </source>
</evidence>
<reference evidence="2" key="2">
    <citation type="submission" date="2015-03" db="EMBL/GenBank/DDBJ databases">
        <title>Genome sequence of Pseudoalteromonas citrea.</title>
        <authorList>
            <person name="Xie B.-B."/>
            <person name="Rong J.-C."/>
            <person name="Qin Q.-L."/>
            <person name="Zhang Y.-Z."/>
        </authorList>
    </citation>
    <scope>NUCLEOTIDE SEQUENCE</scope>
    <source>
        <strain evidence="2">DSM 8771</strain>
    </source>
</reference>
<keyword evidence="1" id="KW-1133">Transmembrane helix</keyword>
<organism evidence="2 3">
    <name type="scientific">Pseudoalteromonas citrea</name>
    <dbReference type="NCBI Taxonomy" id="43655"/>
    <lineage>
        <taxon>Bacteria</taxon>
        <taxon>Pseudomonadati</taxon>
        <taxon>Pseudomonadota</taxon>
        <taxon>Gammaproteobacteria</taxon>
        <taxon>Alteromonadales</taxon>
        <taxon>Pseudoalteromonadaceae</taxon>
        <taxon>Pseudoalteromonas</taxon>
    </lineage>
</organism>
<comment type="caution">
    <text evidence="2">The sequence shown here is derived from an EMBL/GenBank/DDBJ whole genome shotgun (WGS) entry which is preliminary data.</text>
</comment>
<dbReference type="Proteomes" id="UP000016487">
    <property type="component" value="Unassembled WGS sequence"/>
</dbReference>
<dbReference type="RefSeq" id="WP_010363028.1">
    <property type="nucleotide sequence ID" value="NZ_AHBZ03000016.1"/>
</dbReference>
<feature type="transmembrane region" description="Helical" evidence="1">
    <location>
        <begin position="136"/>
        <end position="160"/>
    </location>
</feature>
<evidence type="ECO:0000313" key="3">
    <source>
        <dbReference type="Proteomes" id="UP000016487"/>
    </source>
</evidence>
<proteinExistence type="predicted"/>
<feature type="transmembrane region" description="Helical" evidence="1">
    <location>
        <begin position="22"/>
        <end position="40"/>
    </location>
</feature>
<keyword evidence="1" id="KW-0472">Membrane</keyword>
<accession>A0AAD4FS17</accession>
<sequence length="691" mass="76077">MEKLDWLVPDFLSFSTLNFESQLSAIFVAFLLGITFFFLAKSGNSFRKAKKRIKVLNEALKGISTENISSKRRDLISFITEKDKEKSQPVRHIWKEFDETLIEVKAIGNVHLHNTFDASHFFNTHTLAKGVTDNRLIAAVPGFLTAVGVIGTFVGLQIGLSEMNISSDVSVEEMKAGVSAVIGGAKVAFMTSVWGVLLSVLFNFIEKSLEQSIRKRISILQDKIDDIFPRLSPESQLQIIAHNSIESRESLQGLAEQIGIKMQESMLTATRGISEALETTLNEIMAPAINKLVDETSEGNQKALEDLLTKFMDGFGAQGNQQRVAMENASEKVNESISGMNSTMEAFISKIEASQQASGEREKELISSISLQVSQLVEQSNEQGRKMTELMETQIGSLNDAFDSSQARAKEREQEFTNNIEQQIKSLTEGIASQSSVLTEFVQSQMSSLNESFTKRDEQSAAISEQRNAALEQQTQAISKSTQELVSQIESSIQNHKTSSEQIIEQGKSLQQSVESSVLASAKATDSMRESATELKSAAEKMSIFGSHVRDAGNKLSGAVTEAIESTKDLASQNQTTSERMENLREQLIADTGRFRDLADQINSMIVNAGNTFDSLKSSQKEYLSQLQKNVNELATQMTNLLSDYAEQANAQTKDHLTIWADSSTQYATTMNNAARALAGVVEDIQDKVGA</sequence>
<keyword evidence="1" id="KW-0812">Transmembrane</keyword>
<protein>
    <submittedName>
        <fullName evidence="2">Uncharacterized protein</fullName>
    </submittedName>
</protein>
<reference evidence="2" key="1">
    <citation type="journal article" date="2012" name="J. Bacteriol.">
        <title>Genome sequences of type strains of seven species of the marine bacterium Pseudoalteromonas.</title>
        <authorList>
            <person name="Xie B.B."/>
            <person name="Shu Y.L."/>
            <person name="Qin Q.L."/>
            <person name="Rong J.C."/>
            <person name="Zhang X.Y."/>
            <person name="Chen X.L."/>
            <person name="Shi M."/>
            <person name="He H.L."/>
            <person name="Zhou B.C."/>
            <person name="Zhang Y.Z."/>
        </authorList>
    </citation>
    <scope>NUCLEOTIDE SEQUENCE</scope>
    <source>
        <strain evidence="2">DSM 8771</strain>
    </source>
</reference>